<dbReference type="Proteomes" id="UP000054721">
    <property type="component" value="Unassembled WGS sequence"/>
</dbReference>
<name>A0A0V1KHN0_9BILA</name>
<evidence type="ECO:0000313" key="2">
    <source>
        <dbReference type="Proteomes" id="UP000054721"/>
    </source>
</evidence>
<dbReference type="AlphaFoldDB" id="A0A0V1KHN0"/>
<gene>
    <name evidence="1" type="ORF">T02_9136</name>
</gene>
<accession>A0A0V1KHN0</accession>
<proteinExistence type="predicted"/>
<dbReference type="EMBL" id="JYDW01002438">
    <property type="protein sequence ID" value="KRZ46708.1"/>
    <property type="molecule type" value="Genomic_DNA"/>
</dbReference>
<reference evidence="1 2" key="1">
    <citation type="submission" date="2015-05" db="EMBL/GenBank/DDBJ databases">
        <title>Evolution of Trichinella species and genotypes.</title>
        <authorList>
            <person name="Korhonen P.K."/>
            <person name="Edoardo P."/>
            <person name="Giuseppe L.R."/>
            <person name="Gasser R.B."/>
        </authorList>
    </citation>
    <scope>NUCLEOTIDE SEQUENCE [LARGE SCALE GENOMIC DNA]</scope>
    <source>
        <strain evidence="1">ISS10</strain>
    </source>
</reference>
<protein>
    <submittedName>
        <fullName evidence="1">Uncharacterized protein</fullName>
    </submittedName>
</protein>
<evidence type="ECO:0000313" key="1">
    <source>
        <dbReference type="EMBL" id="KRZ46708.1"/>
    </source>
</evidence>
<keyword evidence="2" id="KW-1185">Reference proteome</keyword>
<organism evidence="1 2">
    <name type="scientific">Trichinella nativa</name>
    <dbReference type="NCBI Taxonomy" id="6335"/>
    <lineage>
        <taxon>Eukaryota</taxon>
        <taxon>Metazoa</taxon>
        <taxon>Ecdysozoa</taxon>
        <taxon>Nematoda</taxon>
        <taxon>Enoplea</taxon>
        <taxon>Dorylaimia</taxon>
        <taxon>Trichinellida</taxon>
        <taxon>Trichinellidae</taxon>
        <taxon>Trichinella</taxon>
    </lineage>
</organism>
<comment type="caution">
    <text evidence="1">The sequence shown here is derived from an EMBL/GenBank/DDBJ whole genome shotgun (WGS) entry which is preliminary data.</text>
</comment>
<sequence>MKQVSIEDYKYTGKSDMQIQDVEGVHRQSIRV</sequence>